<dbReference type="PANTHER" id="PTHR38167">
    <property type="entry name" value="C2H2-TYPE DOMAIN-CONTAINING PROTEIN"/>
    <property type="match status" value="1"/>
</dbReference>
<dbReference type="Proteomes" id="UP000465220">
    <property type="component" value="Unassembled WGS sequence"/>
</dbReference>
<evidence type="ECO:0000313" key="3">
    <source>
        <dbReference type="Proteomes" id="UP000465220"/>
    </source>
</evidence>
<proteinExistence type="predicted"/>
<feature type="region of interest" description="Disordered" evidence="1">
    <location>
        <begin position="56"/>
        <end position="103"/>
    </location>
</feature>
<evidence type="ECO:0000313" key="2">
    <source>
        <dbReference type="EMBL" id="GFF70195.1"/>
    </source>
</evidence>
<dbReference type="PANTHER" id="PTHR38167:SF1">
    <property type="entry name" value="C2H2-TYPE DOMAIN-CONTAINING PROTEIN"/>
    <property type="match status" value="1"/>
</dbReference>
<dbReference type="EMBL" id="BLKI01000013">
    <property type="protein sequence ID" value="GFF70195.1"/>
    <property type="molecule type" value="Genomic_DNA"/>
</dbReference>
<organism evidence="2 3">
    <name type="scientific">Aspergillus lentulus</name>
    <dbReference type="NCBI Taxonomy" id="293939"/>
    <lineage>
        <taxon>Eukaryota</taxon>
        <taxon>Fungi</taxon>
        <taxon>Dikarya</taxon>
        <taxon>Ascomycota</taxon>
        <taxon>Pezizomycotina</taxon>
        <taxon>Eurotiomycetes</taxon>
        <taxon>Eurotiomycetidae</taxon>
        <taxon>Eurotiales</taxon>
        <taxon>Aspergillaceae</taxon>
        <taxon>Aspergillus</taxon>
        <taxon>Aspergillus subgen. Fumigati</taxon>
    </lineage>
</organism>
<accession>A0ABQ0ZZU7</accession>
<evidence type="ECO:0000256" key="1">
    <source>
        <dbReference type="SAM" id="MobiDB-lite"/>
    </source>
</evidence>
<evidence type="ECO:0008006" key="4">
    <source>
        <dbReference type="Google" id="ProtNLM"/>
    </source>
</evidence>
<gene>
    <name evidence="2" type="ORF">IFM60648_03107</name>
</gene>
<keyword evidence="3" id="KW-1185">Reference proteome</keyword>
<name>A0ABQ0ZZU7_ASPLE</name>
<protein>
    <recommendedName>
        <fullName evidence="4">C3H1-type domain-containing protein</fullName>
    </recommendedName>
</protein>
<comment type="caution">
    <text evidence="2">The sequence shown here is derived from an EMBL/GenBank/DDBJ whole genome shotgun (WGS) entry which is preliminary data.</text>
</comment>
<reference evidence="2 3" key="1">
    <citation type="submission" date="2020-01" db="EMBL/GenBank/DDBJ databases">
        <title>Draft genome sequence of Aspergillus lentulus IFM 60648.</title>
        <authorList>
            <person name="Takahashi H."/>
            <person name="Yaguchi T."/>
        </authorList>
    </citation>
    <scope>NUCLEOTIDE SEQUENCE [LARGE SCALE GENOMIC DNA]</scope>
    <source>
        <strain evidence="2 3">IFM 60648</strain>
    </source>
</reference>
<sequence length="209" mass="23440">MTTLNITNPDEFLTQFNEALNAAPSSRLRHIIRDICRLLPAALPIVSDCLLVSEEQVPGPADSGSESGSGSGPEVNANVETAQPASAEPKPKPATPKSKKRARASVRPRYAVCANCEVEYDVTKNSRGSCCFHPEEAVQDEEYWGRIDLWEDEEIDTEEHREDHPEGFIYRCCGKYYGKEGCKVGWHEEEARDRKRKKIRSAFTELEVV</sequence>